<sequence length="163" mass="17227">MNVSAPRGAAGFSSALLMLRIAGGGFLLPHGLGKLLGWFGGPGLTGFAAELHQFGFPSAAPLPLLLALVQTLSGLAVLLGVWTRASAALAALFIATTVLAAVPKGWFWMHGGMEYPLMWMLVLLALAAAGGGDWSLDRPRRRVACLRILSSPHPLRYRHQAHP</sequence>
<dbReference type="RefSeq" id="WP_053329468.1">
    <property type="nucleotide sequence ID" value="NZ_CP013004.1"/>
</dbReference>
<evidence type="ECO:0000256" key="1">
    <source>
        <dbReference type="ARBA" id="ARBA00004651"/>
    </source>
</evidence>
<evidence type="ECO:0000313" key="9">
    <source>
        <dbReference type="Proteomes" id="UP000251513"/>
    </source>
</evidence>
<keyword evidence="6 7" id="KW-0472">Membrane</keyword>
<dbReference type="Pfam" id="PF07681">
    <property type="entry name" value="DoxX"/>
    <property type="match status" value="1"/>
</dbReference>
<feature type="transmembrane region" description="Helical" evidence="7">
    <location>
        <begin position="62"/>
        <end position="82"/>
    </location>
</feature>
<evidence type="ECO:0000256" key="2">
    <source>
        <dbReference type="ARBA" id="ARBA00006679"/>
    </source>
</evidence>
<dbReference type="AlphaFoldDB" id="A0AA45BW19"/>
<proteinExistence type="inferred from homology"/>
<evidence type="ECO:0000256" key="7">
    <source>
        <dbReference type="SAM" id="Phobius"/>
    </source>
</evidence>
<reference evidence="8 9" key="1">
    <citation type="submission" date="2018-03" db="EMBL/GenBank/DDBJ databases">
        <title>Sequencing of reference strains of Xanthomonas.</title>
        <authorList>
            <person name="Studholme D.J."/>
            <person name="Vicente J."/>
            <person name="Sarris P."/>
        </authorList>
    </citation>
    <scope>NUCLEOTIDE SEQUENCE [LARGE SCALE GENOMIC DNA]</scope>
    <source>
        <strain evidence="8 9">WHRI 5232</strain>
    </source>
</reference>
<accession>A0AA45BW19</accession>
<comment type="caution">
    <text evidence="8">The sequence shown here is derived from an EMBL/GenBank/DDBJ whole genome shotgun (WGS) entry which is preliminary data.</text>
</comment>
<dbReference type="EMBL" id="PYJH01000029">
    <property type="protein sequence ID" value="PUE92586.1"/>
    <property type="molecule type" value="Genomic_DNA"/>
</dbReference>
<dbReference type="GO" id="GO:0005886">
    <property type="term" value="C:plasma membrane"/>
    <property type="evidence" value="ECO:0007669"/>
    <property type="project" value="UniProtKB-SubCell"/>
</dbReference>
<feature type="transmembrane region" description="Helical" evidence="7">
    <location>
        <begin position="89"/>
        <end position="109"/>
    </location>
</feature>
<protein>
    <submittedName>
        <fullName evidence="8">DoxX family protein</fullName>
    </submittedName>
</protein>
<keyword evidence="4 7" id="KW-0812">Transmembrane</keyword>
<evidence type="ECO:0000256" key="4">
    <source>
        <dbReference type="ARBA" id="ARBA00022692"/>
    </source>
</evidence>
<dbReference type="InterPro" id="IPR032808">
    <property type="entry name" value="DoxX"/>
</dbReference>
<dbReference type="PANTHER" id="PTHR33452:SF1">
    <property type="entry name" value="INNER MEMBRANE PROTEIN YPHA-RELATED"/>
    <property type="match status" value="1"/>
</dbReference>
<keyword evidence="3" id="KW-1003">Cell membrane</keyword>
<gene>
    <name evidence="8" type="ORF">C7T86_14065</name>
</gene>
<evidence type="ECO:0000256" key="6">
    <source>
        <dbReference type="ARBA" id="ARBA00023136"/>
    </source>
</evidence>
<feature type="transmembrane region" description="Helical" evidence="7">
    <location>
        <begin position="115"/>
        <end position="132"/>
    </location>
</feature>
<evidence type="ECO:0000256" key="5">
    <source>
        <dbReference type="ARBA" id="ARBA00022989"/>
    </source>
</evidence>
<name>A0AA45BW19_XANCM</name>
<comment type="similarity">
    <text evidence="2">Belongs to the DoxX family.</text>
</comment>
<dbReference type="InterPro" id="IPR051907">
    <property type="entry name" value="DoxX-like_oxidoreductase"/>
</dbReference>
<evidence type="ECO:0000256" key="3">
    <source>
        <dbReference type="ARBA" id="ARBA00022475"/>
    </source>
</evidence>
<dbReference type="Proteomes" id="UP000251513">
    <property type="component" value="Unassembled WGS sequence"/>
</dbReference>
<comment type="subcellular location">
    <subcellularLocation>
        <location evidence="1">Cell membrane</location>
        <topology evidence="1">Multi-pass membrane protein</topology>
    </subcellularLocation>
</comment>
<evidence type="ECO:0000313" key="8">
    <source>
        <dbReference type="EMBL" id="PUE92586.1"/>
    </source>
</evidence>
<keyword evidence="5 7" id="KW-1133">Transmembrane helix</keyword>
<dbReference type="PANTHER" id="PTHR33452">
    <property type="entry name" value="OXIDOREDUCTASE CATD-RELATED"/>
    <property type="match status" value="1"/>
</dbReference>
<organism evidence="8 9">
    <name type="scientific">Xanthomonas campestris pv. malvacearum</name>
    <dbReference type="NCBI Taxonomy" id="86040"/>
    <lineage>
        <taxon>Bacteria</taxon>
        <taxon>Pseudomonadati</taxon>
        <taxon>Pseudomonadota</taxon>
        <taxon>Gammaproteobacteria</taxon>
        <taxon>Lysobacterales</taxon>
        <taxon>Lysobacteraceae</taxon>
        <taxon>Xanthomonas</taxon>
    </lineage>
</organism>